<evidence type="ECO:0000259" key="1">
    <source>
        <dbReference type="Pfam" id="PF02514"/>
    </source>
</evidence>
<proteinExistence type="predicted"/>
<keyword evidence="3" id="KW-1185">Reference proteome</keyword>
<dbReference type="EMBL" id="FQUL01000017">
    <property type="protein sequence ID" value="SHE69601.1"/>
    <property type="molecule type" value="Genomic_DNA"/>
</dbReference>
<feature type="domain" description="CobN/magnesium chelatase" evidence="1">
    <location>
        <begin position="109"/>
        <end position="1160"/>
    </location>
</feature>
<gene>
    <name evidence="2" type="ORF">SAMN02745225_01355</name>
</gene>
<dbReference type="AlphaFoldDB" id="A0A1M4VKQ2"/>
<dbReference type="STRING" id="1121881.SAMN02745225_01355"/>
<evidence type="ECO:0000313" key="2">
    <source>
        <dbReference type="EMBL" id="SHE69601.1"/>
    </source>
</evidence>
<dbReference type="GO" id="GO:0009236">
    <property type="term" value="P:cobalamin biosynthetic process"/>
    <property type="evidence" value="ECO:0007669"/>
    <property type="project" value="InterPro"/>
</dbReference>
<organism evidence="2 3">
    <name type="scientific">Ferrithrix thermotolerans DSM 19514</name>
    <dbReference type="NCBI Taxonomy" id="1121881"/>
    <lineage>
        <taxon>Bacteria</taxon>
        <taxon>Bacillati</taxon>
        <taxon>Actinomycetota</taxon>
        <taxon>Acidimicrobiia</taxon>
        <taxon>Acidimicrobiales</taxon>
        <taxon>Acidimicrobiaceae</taxon>
        <taxon>Ferrithrix</taxon>
    </lineage>
</organism>
<dbReference type="PANTHER" id="PTHR44119">
    <property type="entry name" value="MAGNESIUM-CHELATASE SUBUNIT CHLH, CHLOROPLASTIC"/>
    <property type="match status" value="1"/>
</dbReference>
<dbReference type="Proteomes" id="UP000184295">
    <property type="component" value="Unassembled WGS sequence"/>
</dbReference>
<dbReference type="PANTHER" id="PTHR44119:SF4">
    <property type="entry name" value="AEROBIC COBALTOCHELATASE SUBUNIT COBN"/>
    <property type="match status" value="1"/>
</dbReference>
<dbReference type="GO" id="GO:0051116">
    <property type="term" value="F:cobaltochelatase activity"/>
    <property type="evidence" value="ECO:0007669"/>
    <property type="project" value="InterPro"/>
</dbReference>
<reference evidence="3" key="1">
    <citation type="submission" date="2016-11" db="EMBL/GenBank/DDBJ databases">
        <authorList>
            <person name="Varghese N."/>
            <person name="Submissions S."/>
        </authorList>
    </citation>
    <scope>NUCLEOTIDE SEQUENCE [LARGE SCALE GENOMIC DNA]</scope>
    <source>
        <strain evidence="3">DSM 19514</strain>
    </source>
</reference>
<dbReference type="RefSeq" id="WP_072790332.1">
    <property type="nucleotide sequence ID" value="NZ_FQUL01000017.1"/>
</dbReference>
<dbReference type="NCBIfam" id="TIGR02257">
    <property type="entry name" value="cobalto_cobN"/>
    <property type="match status" value="1"/>
</dbReference>
<accession>A0A1M4VKQ2</accession>
<protein>
    <submittedName>
        <fullName evidence="2">Cobaltochelatase CobN subunit</fullName>
    </submittedName>
</protein>
<dbReference type="InterPro" id="IPR003672">
    <property type="entry name" value="CobN/Mg_chltase"/>
</dbReference>
<name>A0A1M4VKQ2_9ACTN</name>
<dbReference type="InterPro" id="IPR011953">
    <property type="entry name" value="Cobalto_CobN"/>
</dbReference>
<sequence length="1178" mass="131148">MAKIAYFTNADTELLAFRTVWEQLPEGFPELMVRSLEAQDQLGVELLTDVDVLIVRSLGGLNSKGVKELLDLASSIGVVTLCFPGESSLDLDLMERSTVVSGIWKSAFRYLVEGGAHNFENFLRFVADTVLGLGFGFEEAKSVPNVGLYRSLLANDPVGNVVVLFYRAHLISGNTTFIEDMLEKMASLGLNAHGIYAYSLRNSEDDGSDPIVELCRSYKADVVVSTMLAAGSFDEESHSWDPGTLSSLDVPIVQALVSTRPRSEWENSDYGLMPMDVAMSVAVPEFDGRIVSHIVAFKELIDEDEEFGSKIYAYRVDHERLGRFANYLVKLVRLGRVANRDKKIAIVLSAYPTKRSRLGNAVGLDTPASTIKVLDKLAEAGYSVEGYPKDGDLLMQMLGDTLDYHTPLGFGAKADSALYMHASDYLTFFSQLPASVRDQLETDHKKAPGEVYYKDEKLYMQGLRFGNVLVCIQPPRGFGDNPIAIYHSPELAPTHHYLAFYRYLEEVEKVDAVVHVGKHGTLEWLPGKSVGLSKQCFPDLAIGSTPVFYPFVINDPGEGTQAKRRVHATLIGHMIPPMTRAETYGALSKLEALLDEHQRLTSLDPSKLARIREQIYEILVSAEIDKELGLEEEPDFLDDGFDDFLVHVDGYLCEIKDALIRGGLHIFGQVPSHEELLDLVVAITREDQPGAASLREAAARHLGYGPNYLGEMRKVEEVESLVRSEVERLFFCDFDDAAISEAPLEMQDTLRWVAQTLVPNIERCGDELESLLRGLSGRFVPPGPSGSPTRGMSNALPTGRNFYSIDPRGVPSRLAYEVGVDLSDRLIERYLNETGQYPRSVGVVIWGTAAIRTGGDDVAQVLALLGVRPKWNESSQRVSALEVVPLSELNRPRVDVTCRVSGFFRDAFPQSLKLLDEAFELVGSLDEPFDMNPLVKDRDTPRIFGPKPRAYGSGILPLLESQHWRSDEDLAEVYVSWGGYSYTKDAFGVENKEAFRSRLSQTQIASKNQDNREHDIFDSDDYLQDHGGMIAAIRHLSGKDPKAYFGDSSRTKAIKVSSLEQEAAKVVRSRVVNPKWIEAMMKHGYKGAFEMAATVDYVYGYDATAHVVKDWMYESIAASYVGDETVRKFFRSSNPHALTSICERLLEAAQRGLWSAKGETLDMVRDTMFESEAWEEER</sequence>
<evidence type="ECO:0000313" key="3">
    <source>
        <dbReference type="Proteomes" id="UP000184295"/>
    </source>
</evidence>
<dbReference type="CDD" id="cd10150">
    <property type="entry name" value="CobN_like"/>
    <property type="match status" value="1"/>
</dbReference>
<dbReference type="Pfam" id="PF02514">
    <property type="entry name" value="CobN-Mg_chel"/>
    <property type="match status" value="1"/>
</dbReference>